<name>H6MS42_GORPV</name>
<keyword evidence="1" id="KW-0812">Transmembrane</keyword>
<feature type="transmembrane region" description="Helical" evidence="1">
    <location>
        <begin position="55"/>
        <end position="74"/>
    </location>
</feature>
<reference evidence="2 3" key="1">
    <citation type="journal article" date="2012" name="Appl. Environ. Microbiol.">
        <title>Involvement of two latex-clearing proteins during rubber degradation and insights into the subsequent degradation pathway revealed by the genome sequence of Gordonia polyisoprenivorans strain VH2.</title>
        <authorList>
            <person name="Hiessl S."/>
            <person name="Schuldes J."/>
            <person name="Thurmer A."/>
            <person name="Halbsguth T."/>
            <person name="Broker D."/>
            <person name="Angelov A."/>
            <person name="Liebl W."/>
            <person name="Daniel R."/>
            <person name="Steinbuchel A."/>
        </authorList>
    </citation>
    <scope>NUCLEOTIDE SEQUENCE [LARGE SCALE GENOMIC DNA]</scope>
    <source>
        <strain evidence="3">DSM 44266 / VH2</strain>
    </source>
</reference>
<organism evidence="2 3">
    <name type="scientific">Gordonia polyisoprenivorans (strain DSM 44266 / VH2)</name>
    <dbReference type="NCBI Taxonomy" id="1112204"/>
    <lineage>
        <taxon>Bacteria</taxon>
        <taxon>Bacillati</taxon>
        <taxon>Actinomycetota</taxon>
        <taxon>Actinomycetes</taxon>
        <taxon>Mycobacteriales</taxon>
        <taxon>Gordoniaceae</taxon>
        <taxon>Gordonia</taxon>
    </lineage>
</organism>
<keyword evidence="3" id="KW-1185">Reference proteome</keyword>
<keyword evidence="1" id="KW-1133">Transmembrane helix</keyword>
<evidence type="ECO:0000313" key="3">
    <source>
        <dbReference type="Proteomes" id="UP000009154"/>
    </source>
</evidence>
<dbReference type="EMBL" id="CP003119">
    <property type="protein sequence ID" value="AFA75055.1"/>
    <property type="molecule type" value="Genomic_DNA"/>
</dbReference>
<dbReference type="Proteomes" id="UP000009154">
    <property type="component" value="Chromosome"/>
</dbReference>
<dbReference type="KEGG" id="gpo:GPOL_c40480"/>
<dbReference type="STRING" id="1112204.GPOL_c40480"/>
<evidence type="ECO:0000313" key="2">
    <source>
        <dbReference type="EMBL" id="AFA75055.1"/>
    </source>
</evidence>
<proteinExistence type="predicted"/>
<dbReference type="HOGENOM" id="CLU_2649355_0_0_11"/>
<dbReference type="AlphaFoldDB" id="H6MS42"/>
<accession>H6MS42</accession>
<keyword evidence="1" id="KW-0472">Membrane</keyword>
<protein>
    <submittedName>
        <fullName evidence="2">Uncharacterized protein</fullName>
    </submittedName>
</protein>
<gene>
    <name evidence="2" type="ordered locus">GPOL_c40480</name>
</gene>
<sequence>MSACDTRSEVTDRCASGPGDRLALLVMSLHSPADQDVNAAGDQGDVGAGVCARQLLTYAGVIASLLVLLVLLYLNM</sequence>
<evidence type="ECO:0000256" key="1">
    <source>
        <dbReference type="SAM" id="Phobius"/>
    </source>
</evidence>